<keyword evidence="3" id="KW-1185">Reference proteome</keyword>
<organism evidence="2 3">
    <name type="scientific">Glossina austeni</name>
    <name type="common">Savannah tsetse fly</name>
    <dbReference type="NCBI Taxonomy" id="7395"/>
    <lineage>
        <taxon>Eukaryota</taxon>
        <taxon>Metazoa</taxon>
        <taxon>Ecdysozoa</taxon>
        <taxon>Arthropoda</taxon>
        <taxon>Hexapoda</taxon>
        <taxon>Insecta</taxon>
        <taxon>Pterygota</taxon>
        <taxon>Neoptera</taxon>
        <taxon>Endopterygota</taxon>
        <taxon>Diptera</taxon>
        <taxon>Brachycera</taxon>
        <taxon>Muscomorpha</taxon>
        <taxon>Hippoboscoidea</taxon>
        <taxon>Glossinidae</taxon>
        <taxon>Glossina</taxon>
    </lineage>
</organism>
<dbReference type="AlphaFoldDB" id="A0A1A9VGR2"/>
<protein>
    <submittedName>
        <fullName evidence="2">Uncharacterized protein</fullName>
    </submittedName>
</protein>
<keyword evidence="1" id="KW-0472">Membrane</keyword>
<feature type="transmembrane region" description="Helical" evidence="1">
    <location>
        <begin position="33"/>
        <end position="56"/>
    </location>
</feature>
<evidence type="ECO:0000313" key="3">
    <source>
        <dbReference type="Proteomes" id="UP000078200"/>
    </source>
</evidence>
<proteinExistence type="predicted"/>
<dbReference type="VEuPathDB" id="VectorBase:GAUT036657"/>
<evidence type="ECO:0000256" key="1">
    <source>
        <dbReference type="SAM" id="Phobius"/>
    </source>
</evidence>
<accession>A0A1A9VGR2</accession>
<name>A0A1A9VGR2_GLOAU</name>
<reference evidence="2" key="1">
    <citation type="submission" date="2020-05" db="UniProtKB">
        <authorList>
            <consortium name="EnsemblMetazoa"/>
        </authorList>
    </citation>
    <scope>IDENTIFICATION</scope>
    <source>
        <strain evidence="2">TTRI</strain>
    </source>
</reference>
<sequence>MITICDGSNKTGERIVFIEVKIKPNLCLMLFEWLLTLYLSVFIIIIVVVIVIANIIEVHVYAFYPFSLDFLQIKLKKNELSLSSNINNNEGLTITDEEKSSLAVTLNGLVSRKNDRIWYSENSQELVVSQFGVGVRQQAPSKRSSPKTRLKQRCIGLEEK</sequence>
<evidence type="ECO:0000313" key="2">
    <source>
        <dbReference type="EnsemblMetazoa" id="GAUT036657-PA"/>
    </source>
</evidence>
<dbReference type="EnsemblMetazoa" id="GAUT036657-RA">
    <property type="protein sequence ID" value="GAUT036657-PA"/>
    <property type="gene ID" value="GAUT036657"/>
</dbReference>
<keyword evidence="1" id="KW-1133">Transmembrane helix</keyword>
<keyword evidence="1" id="KW-0812">Transmembrane</keyword>
<dbReference type="Proteomes" id="UP000078200">
    <property type="component" value="Unassembled WGS sequence"/>
</dbReference>